<name>A0A1B6JM55_9HEMI</name>
<dbReference type="AlphaFoldDB" id="A0A1B6JM55"/>
<proteinExistence type="predicted"/>
<reference evidence="1" key="1">
    <citation type="submission" date="2015-11" db="EMBL/GenBank/DDBJ databases">
        <title>De novo transcriptome assembly of four potential Pierce s Disease insect vectors from Arizona vineyards.</title>
        <authorList>
            <person name="Tassone E.E."/>
        </authorList>
    </citation>
    <scope>NUCLEOTIDE SEQUENCE</scope>
</reference>
<protein>
    <submittedName>
        <fullName evidence="1">Uncharacterized protein</fullName>
    </submittedName>
</protein>
<organism evidence="1">
    <name type="scientific">Homalodisca liturata</name>
    <dbReference type="NCBI Taxonomy" id="320908"/>
    <lineage>
        <taxon>Eukaryota</taxon>
        <taxon>Metazoa</taxon>
        <taxon>Ecdysozoa</taxon>
        <taxon>Arthropoda</taxon>
        <taxon>Hexapoda</taxon>
        <taxon>Insecta</taxon>
        <taxon>Pterygota</taxon>
        <taxon>Neoptera</taxon>
        <taxon>Paraneoptera</taxon>
        <taxon>Hemiptera</taxon>
        <taxon>Auchenorrhyncha</taxon>
        <taxon>Membracoidea</taxon>
        <taxon>Cicadellidae</taxon>
        <taxon>Cicadellinae</taxon>
        <taxon>Proconiini</taxon>
        <taxon>Homalodisca</taxon>
    </lineage>
</organism>
<evidence type="ECO:0000313" key="1">
    <source>
        <dbReference type="EMBL" id="JAT00271.1"/>
    </source>
</evidence>
<sequence length="372" mass="42348">MASNDCNRSEAEKLLSDISCCSSEKYNENQEFIECKMVPQLKCKLCNVIVGYNENRDEMLSDFAAHLNVPEHVNRLKKCLQTVSIIKKFKALSIYEECCHNLSLVDGKVICSECKISVNVNWDKSLSTQTVKEEPKPFLLLDVIDLKSLIDSLGKPFEDIDYIVEGGRGQVRCLLCNCVIPATAYSLKCHLVGINHKKNRGIQRQNKASQEPRSGLCFDEIYKRLVLTDPTIAANKKVFIKYSEQFYICLWCGALIEGCDKIHVFRNNFHHHIESIEHEAKLKRSTEWSNMPLVPDRSAKLTRLFEKLSSSLQHNIKYIRGPSIYGDVFCYICCISIGVSNVSSLESHLRGAFHLSSMKRFQLLDHDCPVNA</sequence>
<dbReference type="EMBL" id="GECU01007436">
    <property type="protein sequence ID" value="JAT00271.1"/>
    <property type="molecule type" value="Transcribed_RNA"/>
</dbReference>
<accession>A0A1B6JM55</accession>
<gene>
    <name evidence="1" type="ORF">g.50616</name>
</gene>